<keyword evidence="4" id="KW-0121">Carboxypeptidase</keyword>
<dbReference type="KEGG" id="sdr:SCD_n00497"/>
<comment type="similarity">
    <text evidence="1">Belongs to the peptidase S13 family.</text>
</comment>
<keyword evidence="4" id="KW-0645">Protease</keyword>
<dbReference type="NCBIfam" id="TIGR00666">
    <property type="entry name" value="PBP4"/>
    <property type="match status" value="1"/>
</dbReference>
<organism evidence="4 5">
    <name type="scientific">Sulfuricella denitrificans (strain DSM 22764 / NBRC 105220 / skB26)</name>
    <dbReference type="NCBI Taxonomy" id="1163617"/>
    <lineage>
        <taxon>Bacteria</taxon>
        <taxon>Pseudomonadati</taxon>
        <taxon>Pseudomonadota</taxon>
        <taxon>Betaproteobacteria</taxon>
        <taxon>Nitrosomonadales</taxon>
        <taxon>Sulfuricellaceae</taxon>
        <taxon>Sulfuricella</taxon>
    </lineage>
</organism>
<evidence type="ECO:0000256" key="3">
    <source>
        <dbReference type="SAM" id="SignalP"/>
    </source>
</evidence>
<dbReference type="EMBL" id="AP013066">
    <property type="protein sequence ID" value="BAN34345.1"/>
    <property type="molecule type" value="Genomic_DNA"/>
</dbReference>
<proteinExistence type="inferred from homology"/>
<evidence type="ECO:0000256" key="2">
    <source>
        <dbReference type="ARBA" id="ARBA00022801"/>
    </source>
</evidence>
<dbReference type="Gene3D" id="3.50.80.20">
    <property type="entry name" value="D-Ala-D-Ala carboxypeptidase C, peptidase S13"/>
    <property type="match status" value="1"/>
</dbReference>
<keyword evidence="3" id="KW-0732">Signal</keyword>
<evidence type="ECO:0000256" key="1">
    <source>
        <dbReference type="ARBA" id="ARBA00006096"/>
    </source>
</evidence>
<dbReference type="STRING" id="1163617.SCD_n00497"/>
<accession>S6A9M0</accession>
<feature type="signal peptide" evidence="3">
    <location>
        <begin position="1"/>
        <end position="18"/>
    </location>
</feature>
<feature type="chain" id="PRO_5004535709" evidence="3">
    <location>
        <begin position="19"/>
        <end position="468"/>
    </location>
</feature>
<sequence length="468" mass="50741">MNRIWLLLVLMWTVSVQAAPLPASVAKALREAGIPAASVGVFVQGVAARKPLIAHQANKSMSPASTMKLVTTYAGLELLGPAYTWKTEVLTGGTVAGDVLTGDLVIKGYGDPALTLESFWKLLRDVRGLGIREIHGDLVLDNSYFQATPGDPGSFDNEPYRPYNVMPEALLVNFKTVRFRLVSEAEGGVRIIADPAPARLRIVNRLQLDDGPCNDWHERVLTEVIRYGNDAATVVVSGSYPRACGDKSLYLSLFNNTGHVDALFRQLWQELGGTLVGSVHEGVAAPGARLLARRESKALAEVVRDINKFSNNVMARQLLLTIGREIGSEGSARVAGQVVDKWLAERGMAFPEMEIENGSGLSRTEHISPTHLGTLLLTAWRGPLMAEFVSSLPIAAVDGTMKKRLHDQDVAGHAHIKTGSLRGVKAIAGYVHDRKGRSMVVVFFINHPDASAGQAAQDALLEWVYSRN</sequence>
<dbReference type="Gene3D" id="3.40.710.10">
    <property type="entry name" value="DD-peptidase/beta-lactamase superfamily"/>
    <property type="match status" value="2"/>
</dbReference>
<dbReference type="GO" id="GO:0000270">
    <property type="term" value="P:peptidoglycan metabolic process"/>
    <property type="evidence" value="ECO:0007669"/>
    <property type="project" value="TreeGrafter"/>
</dbReference>
<evidence type="ECO:0000313" key="5">
    <source>
        <dbReference type="Proteomes" id="UP000015559"/>
    </source>
</evidence>
<dbReference type="Pfam" id="PF02113">
    <property type="entry name" value="Peptidase_S13"/>
    <property type="match status" value="1"/>
</dbReference>
<protein>
    <submittedName>
        <fullName evidence="4">D-alanyl-D-alanine carboxypeptidase/D-alanyl-D-alanine-endopeptidase</fullName>
    </submittedName>
</protein>
<gene>
    <name evidence="4" type="ORF">SCD_n00497</name>
</gene>
<dbReference type="InterPro" id="IPR012338">
    <property type="entry name" value="Beta-lactam/transpept-like"/>
</dbReference>
<dbReference type="AlphaFoldDB" id="S6A9M0"/>
<dbReference type="GO" id="GO:0006508">
    <property type="term" value="P:proteolysis"/>
    <property type="evidence" value="ECO:0007669"/>
    <property type="project" value="InterPro"/>
</dbReference>
<dbReference type="RefSeq" id="WP_009206709.1">
    <property type="nucleotide sequence ID" value="NC_022357.1"/>
</dbReference>
<name>S6A9M0_SULDS</name>
<dbReference type="PRINTS" id="PR00922">
    <property type="entry name" value="DADACBPTASE3"/>
</dbReference>
<dbReference type="SUPFAM" id="SSF56601">
    <property type="entry name" value="beta-lactamase/transpeptidase-like"/>
    <property type="match status" value="1"/>
</dbReference>
<evidence type="ECO:0000313" key="4">
    <source>
        <dbReference type="EMBL" id="BAN34345.1"/>
    </source>
</evidence>
<dbReference type="GO" id="GO:0004185">
    <property type="term" value="F:serine-type carboxypeptidase activity"/>
    <property type="evidence" value="ECO:0007669"/>
    <property type="project" value="InterPro"/>
</dbReference>
<reference evidence="4 5" key="1">
    <citation type="journal article" date="2012" name="Appl. Environ. Microbiol.">
        <title>Draft genome sequence of a psychrotolerant sulfur-oxidizing bacterium, Sulfuricella denitrificans skB26, and proteomic insights into cold adaptation.</title>
        <authorList>
            <person name="Watanabe T."/>
            <person name="Kojima H."/>
            <person name="Fukui M."/>
        </authorList>
    </citation>
    <scope>NUCLEOTIDE SEQUENCE [LARGE SCALE GENOMIC DNA]</scope>
    <source>
        <strain evidence="5">skB26</strain>
    </source>
</reference>
<dbReference type="eggNOG" id="COG2027">
    <property type="taxonomic scope" value="Bacteria"/>
</dbReference>
<dbReference type="PANTHER" id="PTHR30023:SF0">
    <property type="entry name" value="PENICILLIN-SENSITIVE CARBOXYPEPTIDASE A"/>
    <property type="match status" value="1"/>
</dbReference>
<keyword evidence="2" id="KW-0378">Hydrolase</keyword>
<dbReference type="InterPro" id="IPR000667">
    <property type="entry name" value="Peptidase_S13"/>
</dbReference>
<dbReference type="Proteomes" id="UP000015559">
    <property type="component" value="Chromosome"/>
</dbReference>
<dbReference type="PANTHER" id="PTHR30023">
    <property type="entry name" value="D-ALANYL-D-ALANINE CARBOXYPEPTIDASE"/>
    <property type="match status" value="1"/>
</dbReference>
<keyword evidence="5" id="KW-1185">Reference proteome</keyword>
<dbReference type="MEROPS" id="S13.003"/>
<dbReference type="HOGENOM" id="CLU_017692_2_1_4"/>